<dbReference type="PROSITE" id="PS50893">
    <property type="entry name" value="ABC_TRANSPORTER_2"/>
    <property type="match status" value="1"/>
</dbReference>
<dbReference type="SUPFAM" id="SSF52540">
    <property type="entry name" value="P-loop containing nucleoside triphosphate hydrolases"/>
    <property type="match status" value="2"/>
</dbReference>
<dbReference type="GO" id="GO:0004518">
    <property type="term" value="F:nuclease activity"/>
    <property type="evidence" value="ECO:0007669"/>
    <property type="project" value="UniProtKB-KW"/>
</dbReference>
<dbReference type="Pfam" id="PF17755">
    <property type="entry name" value="UvrA_DNA-bind"/>
    <property type="match status" value="1"/>
</dbReference>
<dbReference type="InterPro" id="IPR003593">
    <property type="entry name" value="AAA+_ATPase"/>
</dbReference>
<dbReference type="Gene3D" id="1.10.8.280">
    <property type="entry name" value="ABC transporter ATPase domain-like"/>
    <property type="match status" value="1"/>
</dbReference>
<keyword evidence="2" id="KW-0963">Cytoplasm</keyword>
<evidence type="ECO:0000256" key="12">
    <source>
        <dbReference type="ARBA" id="ARBA00023125"/>
    </source>
</evidence>
<dbReference type="GO" id="GO:0006281">
    <property type="term" value="P:DNA repair"/>
    <property type="evidence" value="ECO:0007669"/>
    <property type="project" value="UniProtKB-KW"/>
</dbReference>
<organism evidence="18 19">
    <name type="scientific">Nostocoides japonicum T1-X7</name>
    <dbReference type="NCBI Taxonomy" id="1194083"/>
    <lineage>
        <taxon>Bacteria</taxon>
        <taxon>Bacillati</taxon>
        <taxon>Actinomycetota</taxon>
        <taxon>Actinomycetes</taxon>
        <taxon>Micrococcales</taxon>
        <taxon>Intrasporangiaceae</taxon>
        <taxon>Nostocoides</taxon>
    </lineage>
</organism>
<comment type="similarity">
    <text evidence="14">Belongs to the ABC transporter superfamily. UvrA family.</text>
</comment>
<dbReference type="GO" id="GO:0005524">
    <property type="term" value="F:ATP binding"/>
    <property type="evidence" value="ECO:0007669"/>
    <property type="project" value="UniProtKB-KW"/>
</dbReference>
<keyword evidence="5" id="KW-0547">Nucleotide-binding</keyword>
<dbReference type="PROSITE" id="PS00211">
    <property type="entry name" value="ABC_TRANSPORTER_1"/>
    <property type="match status" value="2"/>
</dbReference>
<evidence type="ECO:0000256" key="6">
    <source>
        <dbReference type="ARBA" id="ARBA00022763"/>
    </source>
</evidence>
<proteinExistence type="inferred from homology"/>
<dbReference type="Proteomes" id="UP000035721">
    <property type="component" value="Unassembled WGS sequence"/>
</dbReference>
<evidence type="ECO:0000256" key="15">
    <source>
        <dbReference type="ARBA" id="ARBA00039316"/>
    </source>
</evidence>
<keyword evidence="4" id="KW-0677">Repeat</keyword>
<dbReference type="OrthoDB" id="9809851at2"/>
<dbReference type="AlphaFoldDB" id="A0A077M8I1"/>
<evidence type="ECO:0000256" key="9">
    <source>
        <dbReference type="ARBA" id="ARBA00022833"/>
    </source>
</evidence>
<evidence type="ECO:0000256" key="5">
    <source>
        <dbReference type="ARBA" id="ARBA00022741"/>
    </source>
</evidence>
<evidence type="ECO:0000256" key="13">
    <source>
        <dbReference type="ARBA" id="ARBA00023204"/>
    </source>
</evidence>
<evidence type="ECO:0000256" key="8">
    <source>
        <dbReference type="ARBA" id="ARBA00022771"/>
    </source>
</evidence>
<evidence type="ECO:0000256" key="14">
    <source>
        <dbReference type="ARBA" id="ARBA00038000"/>
    </source>
</evidence>
<sequence>MGAELEGIRVRGARLHNLRDVDVDLPRTRLVAVTGVSGSGKSSLAFGTIHAEAQRRYFDSVAPFARRLIHQATNPRVREISGLPPAVALQQTRGGGNARSTVGTVTTLSNTLRMLFSRTGSYPEGAPRLDSDHFSPNTTVGACPECDGLGEVHRATEASMVPDPGLSIAEKAIASWPGAWLGKNYRDILDTLGYDIHRPWRELSQEDRDWILFTDEEPVVTVHSVREAGRIQRPYEGKYLSAERHLLKSLGSGSAATRERAMAFVDVQTCPVCRGRRLRADALAVTWQGAPVDVVADWQLDRLRDESRSRRRDLDAGVSTQAAVTEAETTLLDELLGRLDVLVELGLGHLSLARPTGSVSAGELQRLRLATLLGTGLFGVVYVLDEPSAGLHPADSAALRDVVRRLVEGGNSVLLVEHDRDLVRGCDWVVDVGPGAGRHGGRVLYSGPVDGLTGVAESVTGAWLDRPSRRTRAVREPRDWLRLRGIRRHNLHDLDVDVPLGVLSVVTGVSGAGKTSLLDAVADGAGEWRLVRITQQPIGRTPRSNLATYTGLFDHVRRLFAATSDAKERGFGVSRFSFNVAEGRCPTCQGEGMVEVGLMFLPGSYAPCQTCGGSRYLPDTLEVRWGGRTIADVLDLSVEDALAVFAEERPILRSLRALDALGLGYLGLGQPATELSGGEAQRIKLATELQRTSRERTLYLLDEPTTGLHPADRERLTTEIHRLVDAGNTVVVAEHDRDVIVGADWVVDLGPGAGDRGGRVVHAGPPDGLPGAPESLTGRYLLR</sequence>
<evidence type="ECO:0000256" key="1">
    <source>
        <dbReference type="ARBA" id="ARBA00004496"/>
    </source>
</evidence>
<dbReference type="GO" id="GO:0008270">
    <property type="term" value="F:zinc ion binding"/>
    <property type="evidence" value="ECO:0007669"/>
    <property type="project" value="UniProtKB-KW"/>
</dbReference>
<dbReference type="Pfam" id="PF00005">
    <property type="entry name" value="ABC_tran"/>
    <property type="match status" value="1"/>
</dbReference>
<comment type="caution">
    <text evidence="18">The sequence shown here is derived from an EMBL/GenBank/DDBJ whole genome shotgun (WGS) entry which is preliminary data.</text>
</comment>
<keyword evidence="13" id="KW-0234">DNA repair</keyword>
<keyword evidence="12" id="KW-0238">DNA-binding</keyword>
<protein>
    <recommendedName>
        <fullName evidence="15">UvrABC system protein A</fullName>
    </recommendedName>
    <alternativeName>
        <fullName evidence="16">Excinuclease ABC subunit A</fullName>
    </alternativeName>
</protein>
<evidence type="ECO:0000313" key="18">
    <source>
        <dbReference type="EMBL" id="CCH80359.1"/>
    </source>
</evidence>
<evidence type="ECO:0000256" key="7">
    <source>
        <dbReference type="ARBA" id="ARBA00022769"/>
    </source>
</evidence>
<dbReference type="PANTHER" id="PTHR43152:SF1">
    <property type="entry name" value="UVRA PROTEIN"/>
    <property type="match status" value="1"/>
</dbReference>
<evidence type="ECO:0000256" key="10">
    <source>
        <dbReference type="ARBA" id="ARBA00022840"/>
    </source>
</evidence>
<dbReference type="InterPro" id="IPR041552">
    <property type="entry name" value="UvrA_DNA-bd"/>
</dbReference>
<dbReference type="Gene3D" id="1.20.1580.10">
    <property type="entry name" value="ABC transporter ATPase like domain"/>
    <property type="match status" value="2"/>
</dbReference>
<dbReference type="InterPro" id="IPR003439">
    <property type="entry name" value="ABC_transporter-like_ATP-bd"/>
</dbReference>
<evidence type="ECO:0000256" key="2">
    <source>
        <dbReference type="ARBA" id="ARBA00022490"/>
    </source>
</evidence>
<keyword evidence="10" id="KW-0067">ATP-binding</keyword>
<dbReference type="Gene3D" id="3.40.50.300">
    <property type="entry name" value="P-loop containing nucleotide triphosphate hydrolases"/>
    <property type="match status" value="3"/>
</dbReference>
<keyword evidence="6" id="KW-0227">DNA damage</keyword>
<keyword evidence="19" id="KW-1185">Reference proteome</keyword>
<evidence type="ECO:0000259" key="17">
    <source>
        <dbReference type="PROSITE" id="PS50893"/>
    </source>
</evidence>
<keyword evidence="3" id="KW-0479">Metal-binding</keyword>
<keyword evidence="8" id="KW-0863">Zinc-finger</keyword>
<feature type="domain" description="ABC transporter" evidence="17">
    <location>
        <begin position="474"/>
        <end position="776"/>
    </location>
</feature>
<evidence type="ECO:0000256" key="11">
    <source>
        <dbReference type="ARBA" id="ARBA00022881"/>
    </source>
</evidence>
<dbReference type="GO" id="GO:0005737">
    <property type="term" value="C:cytoplasm"/>
    <property type="evidence" value="ECO:0007669"/>
    <property type="project" value="UniProtKB-SubCell"/>
</dbReference>
<evidence type="ECO:0000256" key="4">
    <source>
        <dbReference type="ARBA" id="ARBA00022737"/>
    </source>
</evidence>
<dbReference type="InterPro" id="IPR017871">
    <property type="entry name" value="ABC_transporter-like_CS"/>
</dbReference>
<evidence type="ECO:0000313" key="19">
    <source>
        <dbReference type="Proteomes" id="UP000035721"/>
    </source>
</evidence>
<comment type="subcellular location">
    <subcellularLocation>
        <location evidence="1">Cytoplasm</location>
    </subcellularLocation>
</comment>
<dbReference type="STRING" id="1194083.BN12_90014"/>
<keyword evidence="7" id="KW-0228">DNA excision</keyword>
<gene>
    <name evidence="18" type="primary">uvrA</name>
    <name evidence="18" type="ORF">BN12_90014</name>
</gene>
<accession>A0A077M8I1</accession>
<dbReference type="GO" id="GO:0003677">
    <property type="term" value="F:DNA binding"/>
    <property type="evidence" value="ECO:0007669"/>
    <property type="project" value="UniProtKB-KW"/>
</dbReference>
<keyword evidence="9" id="KW-0862">Zinc</keyword>
<dbReference type="EMBL" id="CAJB01000425">
    <property type="protein sequence ID" value="CCH80359.1"/>
    <property type="molecule type" value="Genomic_DNA"/>
</dbReference>
<evidence type="ECO:0000256" key="16">
    <source>
        <dbReference type="ARBA" id="ARBA00042156"/>
    </source>
</evidence>
<dbReference type="PANTHER" id="PTHR43152">
    <property type="entry name" value="UVRABC SYSTEM PROTEIN A"/>
    <property type="match status" value="1"/>
</dbReference>
<reference evidence="18 19" key="1">
    <citation type="journal article" date="2013" name="ISME J.">
        <title>A metabolic model for members of the genus Tetrasphaera involved in enhanced biological phosphorus removal.</title>
        <authorList>
            <person name="Kristiansen R."/>
            <person name="Nguyen H.T.T."/>
            <person name="Saunders A.M."/>
            <person name="Nielsen J.L."/>
            <person name="Wimmer R."/>
            <person name="Le V.Q."/>
            <person name="McIlroy S.J."/>
            <person name="Petrovski S."/>
            <person name="Seviour R.J."/>
            <person name="Calteau A."/>
            <person name="Nielsen K.L."/>
            <person name="Nielsen P.H."/>
        </authorList>
    </citation>
    <scope>NUCLEOTIDE SEQUENCE [LARGE SCALE GENOMIC DNA]</scope>
    <source>
        <strain evidence="18 19">T1-X7</strain>
    </source>
</reference>
<evidence type="ECO:0000256" key="3">
    <source>
        <dbReference type="ARBA" id="ARBA00022723"/>
    </source>
</evidence>
<name>A0A077M8I1_9MICO</name>
<dbReference type="InterPro" id="IPR027417">
    <property type="entry name" value="P-loop_NTPase"/>
</dbReference>
<dbReference type="RefSeq" id="WP_048555908.1">
    <property type="nucleotide sequence ID" value="NZ_HF570958.1"/>
</dbReference>
<dbReference type="GO" id="GO:0016887">
    <property type="term" value="F:ATP hydrolysis activity"/>
    <property type="evidence" value="ECO:0007669"/>
    <property type="project" value="InterPro"/>
</dbReference>
<dbReference type="SMART" id="SM00382">
    <property type="entry name" value="AAA"/>
    <property type="match status" value="2"/>
</dbReference>
<keyword evidence="11" id="KW-0267">Excision nuclease</keyword>